<dbReference type="GO" id="GO:0016020">
    <property type="term" value="C:membrane"/>
    <property type="evidence" value="ECO:0007669"/>
    <property type="project" value="UniProtKB-SubCell"/>
</dbReference>
<evidence type="ECO:0000256" key="10">
    <source>
        <dbReference type="SAM" id="MobiDB-lite"/>
    </source>
</evidence>
<feature type="transmembrane region" description="Helical" evidence="11">
    <location>
        <begin position="44"/>
        <end position="65"/>
    </location>
</feature>
<evidence type="ECO:0000259" key="12">
    <source>
        <dbReference type="SMART" id="SM00756"/>
    </source>
</evidence>
<dbReference type="CDD" id="cd12922">
    <property type="entry name" value="VKOR_5"/>
    <property type="match status" value="1"/>
</dbReference>
<evidence type="ECO:0000256" key="11">
    <source>
        <dbReference type="SAM" id="Phobius"/>
    </source>
</evidence>
<dbReference type="Proteomes" id="UP000221394">
    <property type="component" value="Unassembled WGS sequence"/>
</dbReference>
<accession>A0A2A9EBT7</accession>
<dbReference type="InterPro" id="IPR038354">
    <property type="entry name" value="VKOR_sf"/>
</dbReference>
<keyword evidence="7 11" id="KW-0472">Membrane</keyword>
<feature type="region of interest" description="Disordered" evidence="10">
    <location>
        <begin position="1"/>
        <end position="25"/>
    </location>
</feature>
<keyword evidence="4" id="KW-0874">Quinone</keyword>
<proteinExistence type="inferred from homology"/>
<feature type="domain" description="Vitamin K epoxide reductase" evidence="12">
    <location>
        <begin position="42"/>
        <end position="183"/>
    </location>
</feature>
<evidence type="ECO:0000313" key="13">
    <source>
        <dbReference type="EMBL" id="PFG36106.1"/>
    </source>
</evidence>
<feature type="transmembrane region" description="Helical" evidence="11">
    <location>
        <begin position="201"/>
        <end position="224"/>
    </location>
</feature>
<evidence type="ECO:0000256" key="2">
    <source>
        <dbReference type="ARBA" id="ARBA00006214"/>
    </source>
</evidence>
<feature type="compositionally biased region" description="Low complexity" evidence="10">
    <location>
        <begin position="1"/>
        <end position="12"/>
    </location>
</feature>
<evidence type="ECO:0000256" key="4">
    <source>
        <dbReference type="ARBA" id="ARBA00022719"/>
    </source>
</evidence>
<dbReference type="SMART" id="SM00756">
    <property type="entry name" value="VKc"/>
    <property type="match status" value="1"/>
</dbReference>
<sequence>MPATTTTSAAGDTDVDVDLPAGERDEPRTRAVTEMPGFRHSRTWIFATMLFSACLSLVASFTLSYDALLLAANPDQQLACDISSVLSCGTVALSWQASLLGFPNAFLGMMCEPVVITIAVAGLAGVRFPRWFMFTAQAIYLVGLTFAYWLFTQSMWDIGALCPWCLVITLGTTLVFMTLLHHNILHDNLYLSPRMQERALAFVRSDADLFVTIGVLVTIVALIVSKYGAVLLG</sequence>
<evidence type="ECO:0000313" key="14">
    <source>
        <dbReference type="Proteomes" id="UP000221394"/>
    </source>
</evidence>
<dbReference type="InterPro" id="IPR041714">
    <property type="entry name" value="VKOR_Actinobacteria"/>
</dbReference>
<keyword evidence="8" id="KW-1015">Disulfide bond</keyword>
<evidence type="ECO:0000256" key="3">
    <source>
        <dbReference type="ARBA" id="ARBA00022692"/>
    </source>
</evidence>
<organism evidence="13 14">
    <name type="scientific">Flavimobilis soli</name>
    <dbReference type="NCBI Taxonomy" id="442709"/>
    <lineage>
        <taxon>Bacteria</taxon>
        <taxon>Bacillati</taxon>
        <taxon>Actinomycetota</taxon>
        <taxon>Actinomycetes</taxon>
        <taxon>Micrococcales</taxon>
        <taxon>Jonesiaceae</taxon>
        <taxon>Flavimobilis</taxon>
    </lineage>
</organism>
<feature type="transmembrane region" description="Helical" evidence="11">
    <location>
        <begin position="131"/>
        <end position="152"/>
    </location>
</feature>
<keyword evidence="14" id="KW-1185">Reference proteome</keyword>
<evidence type="ECO:0000256" key="8">
    <source>
        <dbReference type="ARBA" id="ARBA00023157"/>
    </source>
</evidence>
<comment type="subcellular location">
    <subcellularLocation>
        <location evidence="1">Membrane</location>
        <topology evidence="1">Multi-pass membrane protein</topology>
    </subcellularLocation>
</comment>
<evidence type="ECO:0000256" key="5">
    <source>
        <dbReference type="ARBA" id="ARBA00022989"/>
    </source>
</evidence>
<dbReference type="Pfam" id="PF07884">
    <property type="entry name" value="VKOR"/>
    <property type="match status" value="1"/>
</dbReference>
<dbReference type="InterPro" id="IPR012932">
    <property type="entry name" value="VKOR"/>
</dbReference>
<dbReference type="AlphaFoldDB" id="A0A2A9EBT7"/>
<evidence type="ECO:0000256" key="7">
    <source>
        <dbReference type="ARBA" id="ARBA00023136"/>
    </source>
</evidence>
<evidence type="ECO:0000256" key="1">
    <source>
        <dbReference type="ARBA" id="ARBA00004141"/>
    </source>
</evidence>
<name>A0A2A9EBT7_9MICO</name>
<keyword evidence="5 11" id="KW-1133">Transmembrane helix</keyword>
<keyword evidence="6" id="KW-0560">Oxidoreductase</keyword>
<evidence type="ECO:0000256" key="6">
    <source>
        <dbReference type="ARBA" id="ARBA00023002"/>
    </source>
</evidence>
<comment type="caution">
    <text evidence="13">The sequence shown here is derived from an EMBL/GenBank/DDBJ whole genome shotgun (WGS) entry which is preliminary data.</text>
</comment>
<dbReference type="GO" id="GO:0016491">
    <property type="term" value="F:oxidoreductase activity"/>
    <property type="evidence" value="ECO:0007669"/>
    <property type="project" value="UniProtKB-KW"/>
</dbReference>
<dbReference type="EMBL" id="PDJH01000001">
    <property type="protein sequence ID" value="PFG36106.1"/>
    <property type="molecule type" value="Genomic_DNA"/>
</dbReference>
<keyword evidence="3 11" id="KW-0812">Transmembrane</keyword>
<reference evidence="13 14" key="1">
    <citation type="submission" date="2017-10" db="EMBL/GenBank/DDBJ databases">
        <title>Sequencing the genomes of 1000 actinobacteria strains.</title>
        <authorList>
            <person name="Klenk H.-P."/>
        </authorList>
    </citation>
    <scope>NUCLEOTIDE SEQUENCE [LARGE SCALE GENOMIC DNA]</scope>
    <source>
        <strain evidence="13 14">DSM 21574</strain>
    </source>
</reference>
<evidence type="ECO:0000256" key="9">
    <source>
        <dbReference type="ARBA" id="ARBA00023284"/>
    </source>
</evidence>
<dbReference type="GO" id="GO:0048038">
    <property type="term" value="F:quinone binding"/>
    <property type="evidence" value="ECO:0007669"/>
    <property type="project" value="UniProtKB-KW"/>
</dbReference>
<keyword evidence="9" id="KW-0676">Redox-active center</keyword>
<dbReference type="RefSeq" id="WP_245854608.1">
    <property type="nucleotide sequence ID" value="NZ_PDJH01000001.1"/>
</dbReference>
<comment type="similarity">
    <text evidence="2">Belongs to the VKOR family.</text>
</comment>
<gene>
    <name evidence="13" type="ORF">ATL41_0815</name>
</gene>
<dbReference type="Gene3D" id="1.20.1440.130">
    <property type="entry name" value="VKOR domain"/>
    <property type="match status" value="1"/>
</dbReference>
<protein>
    <submittedName>
        <fullName evidence="13">Putative membrane protein</fullName>
    </submittedName>
</protein>
<feature type="transmembrane region" description="Helical" evidence="11">
    <location>
        <begin position="158"/>
        <end position="180"/>
    </location>
</feature>